<comment type="caution">
    <text evidence="2">The sequence shown here is derived from an EMBL/GenBank/DDBJ whole genome shotgun (WGS) entry which is preliminary data.</text>
</comment>
<dbReference type="InterPro" id="IPR050905">
    <property type="entry name" value="Plant_NBS-LRR"/>
</dbReference>
<sequence>MKALTNLKFLKLYRGDSDIVPPNIISSLSALEDLDMRLEAFGEGNSNFSFAEVASLPCLTSVSLRVTHAGFLSTDISFDLGNSRKFCLLVNAFGILTVRSRSFEYWWKTLELNMADVAKPMAPWVKGFIGKTEHLELRNDKHIESVGQLDEGGGLNNVKCLRLISCCRIEYIFKVGVRGEYAPQVAFRMLTELCILFMRDLKAICQGPIPLQCFQNLRKLYIGNCNNLRYLLSVAMTQRFRKLEELRVICCSEMLSIIEAEEVDPKAMACSSAAIRQSIDNKVFPRLRVLQLSGLPKLSVFYQVHDFNWFIATQIKFLLDF</sequence>
<evidence type="ECO:0000313" key="3">
    <source>
        <dbReference type="Proteomes" id="UP000554482"/>
    </source>
</evidence>
<dbReference type="SUPFAM" id="SSF52058">
    <property type="entry name" value="L domain-like"/>
    <property type="match status" value="1"/>
</dbReference>
<keyword evidence="3" id="KW-1185">Reference proteome</keyword>
<feature type="domain" description="Disease resistance protein At4g27190-like leucine-rich repeats" evidence="1">
    <location>
        <begin position="196"/>
        <end position="302"/>
    </location>
</feature>
<name>A0A7J6X8W5_THATH</name>
<organism evidence="2 3">
    <name type="scientific">Thalictrum thalictroides</name>
    <name type="common">Rue-anemone</name>
    <name type="synonym">Anemone thalictroides</name>
    <dbReference type="NCBI Taxonomy" id="46969"/>
    <lineage>
        <taxon>Eukaryota</taxon>
        <taxon>Viridiplantae</taxon>
        <taxon>Streptophyta</taxon>
        <taxon>Embryophyta</taxon>
        <taxon>Tracheophyta</taxon>
        <taxon>Spermatophyta</taxon>
        <taxon>Magnoliopsida</taxon>
        <taxon>Ranunculales</taxon>
        <taxon>Ranunculaceae</taxon>
        <taxon>Thalictroideae</taxon>
        <taxon>Thalictrum</taxon>
    </lineage>
</organism>
<proteinExistence type="predicted"/>
<dbReference type="PANTHER" id="PTHR33463">
    <property type="entry name" value="NB-ARC DOMAIN-CONTAINING PROTEIN-RELATED"/>
    <property type="match status" value="1"/>
</dbReference>
<dbReference type="Gene3D" id="3.80.10.10">
    <property type="entry name" value="Ribonuclease Inhibitor"/>
    <property type="match status" value="1"/>
</dbReference>
<dbReference type="InterPro" id="IPR057135">
    <property type="entry name" value="At4g27190-like_LRR"/>
</dbReference>
<dbReference type="OrthoDB" id="1898799at2759"/>
<evidence type="ECO:0000313" key="2">
    <source>
        <dbReference type="EMBL" id="KAF5206164.1"/>
    </source>
</evidence>
<dbReference type="Proteomes" id="UP000554482">
    <property type="component" value="Unassembled WGS sequence"/>
</dbReference>
<dbReference type="Pfam" id="PF23247">
    <property type="entry name" value="LRR_RPS2"/>
    <property type="match status" value="1"/>
</dbReference>
<reference evidence="2 3" key="1">
    <citation type="submission" date="2020-06" db="EMBL/GenBank/DDBJ databases">
        <title>Transcriptomic and genomic resources for Thalictrum thalictroides and T. hernandezii: Facilitating candidate gene discovery in an emerging model plant lineage.</title>
        <authorList>
            <person name="Arias T."/>
            <person name="Riano-Pachon D.M."/>
            <person name="Di Stilio V.S."/>
        </authorList>
    </citation>
    <scope>NUCLEOTIDE SEQUENCE [LARGE SCALE GENOMIC DNA]</scope>
    <source>
        <strain evidence="3">cv. WT478/WT964</strain>
        <tissue evidence="2">Leaves</tissue>
    </source>
</reference>
<dbReference type="EMBL" id="JABWDY010003114">
    <property type="protein sequence ID" value="KAF5206164.1"/>
    <property type="molecule type" value="Genomic_DNA"/>
</dbReference>
<protein>
    <recommendedName>
        <fullName evidence="1">Disease resistance protein At4g27190-like leucine-rich repeats domain-containing protein</fullName>
    </recommendedName>
</protein>
<dbReference type="PANTHER" id="PTHR33463:SF218">
    <property type="entry name" value="DISEASE RESISTANCE PROTEIN RPS2-LIKE"/>
    <property type="match status" value="1"/>
</dbReference>
<accession>A0A7J6X8W5</accession>
<evidence type="ECO:0000259" key="1">
    <source>
        <dbReference type="Pfam" id="PF23247"/>
    </source>
</evidence>
<dbReference type="InterPro" id="IPR032675">
    <property type="entry name" value="LRR_dom_sf"/>
</dbReference>
<dbReference type="AlphaFoldDB" id="A0A7J6X8W5"/>
<gene>
    <name evidence="2" type="ORF">FRX31_004249</name>
</gene>